<protein>
    <recommendedName>
        <fullName evidence="3">DUF3465 domain-containing protein</fullName>
    </recommendedName>
</protein>
<evidence type="ECO:0000313" key="2">
    <source>
        <dbReference type="Proteomes" id="UP000585721"/>
    </source>
</evidence>
<reference evidence="1 2" key="1">
    <citation type="submission" date="2020-08" db="EMBL/GenBank/DDBJ databases">
        <title>Genomic Encyclopedia of Type Strains, Phase IV (KMG-IV): sequencing the most valuable type-strain genomes for metagenomic binning, comparative biology and taxonomic classification.</title>
        <authorList>
            <person name="Goeker M."/>
        </authorList>
    </citation>
    <scope>NUCLEOTIDE SEQUENCE [LARGE SCALE GENOMIC DNA]</scope>
    <source>
        <strain evidence="1 2">DSM 22975</strain>
    </source>
</reference>
<keyword evidence="2" id="KW-1185">Reference proteome</keyword>
<sequence length="158" mass="18313">MKKGHYLLVAVLGLATFGVMEWPHIREHWLMAKEVEVDAMTSASRPTAQAILERALQNKAQDQLLVVVGWVTEILPDEQRDVVSYQRFVVRLTNRKPLLIEHNLQIAPRVEGLKTGSELLIRGRYFWNEQGGVLRQTHHDPEQKQPDGWIRFKHKNYG</sequence>
<proteinExistence type="predicted"/>
<dbReference type="EMBL" id="JACHGR010000008">
    <property type="protein sequence ID" value="MBB6056481.1"/>
    <property type="molecule type" value="Genomic_DNA"/>
</dbReference>
<dbReference type="AlphaFoldDB" id="A0A841GMY2"/>
<comment type="caution">
    <text evidence="1">The sequence shown here is derived from an EMBL/GenBank/DDBJ whole genome shotgun (WGS) entry which is preliminary data.</text>
</comment>
<organism evidence="1 2">
    <name type="scientific">Tolumonas osonensis</name>
    <dbReference type="NCBI Taxonomy" id="675874"/>
    <lineage>
        <taxon>Bacteria</taxon>
        <taxon>Pseudomonadati</taxon>
        <taxon>Pseudomonadota</taxon>
        <taxon>Gammaproteobacteria</taxon>
        <taxon>Aeromonadales</taxon>
        <taxon>Aeromonadaceae</taxon>
        <taxon>Tolumonas</taxon>
    </lineage>
</organism>
<dbReference type="Proteomes" id="UP000585721">
    <property type="component" value="Unassembled WGS sequence"/>
</dbReference>
<name>A0A841GMY2_9GAMM</name>
<dbReference type="InterPro" id="IPR021856">
    <property type="entry name" value="DUF3465"/>
</dbReference>
<dbReference type="Pfam" id="PF11948">
    <property type="entry name" value="DUF3465"/>
    <property type="match status" value="1"/>
</dbReference>
<accession>A0A841GMY2</accession>
<gene>
    <name evidence="1" type="ORF">HNR75_002419</name>
</gene>
<evidence type="ECO:0000313" key="1">
    <source>
        <dbReference type="EMBL" id="MBB6056481.1"/>
    </source>
</evidence>
<dbReference type="RefSeq" id="WP_188027211.1">
    <property type="nucleotide sequence ID" value="NZ_JACHGR010000008.1"/>
</dbReference>
<evidence type="ECO:0008006" key="3">
    <source>
        <dbReference type="Google" id="ProtNLM"/>
    </source>
</evidence>